<evidence type="ECO:0000313" key="3">
    <source>
        <dbReference type="Proteomes" id="UP000325577"/>
    </source>
</evidence>
<feature type="region of interest" description="Disordered" evidence="1">
    <location>
        <begin position="1"/>
        <end position="41"/>
    </location>
</feature>
<name>A0A5J5A3E4_9ASTE</name>
<proteinExistence type="predicted"/>
<accession>A0A5J5A3E4</accession>
<sequence>MGSLRRGGKMGQQQRCSRNRERGRNRGEREPQNQRGGDRGGDGTEHGCFCRGCASNHGLSSFRYETACRVSYATEFVVDKQRWVWESSSYPLQVSSICCHRLEQGGDVGCSNGIFVSFKFNDGDDGWKFKDGHVMLTNGIDSRSCDVVVLENDGGFNGNSGDELDDDSER</sequence>
<evidence type="ECO:0000313" key="2">
    <source>
        <dbReference type="EMBL" id="KAA8525595.1"/>
    </source>
</evidence>
<dbReference type="AlphaFoldDB" id="A0A5J5A3E4"/>
<dbReference type="EMBL" id="CM018046">
    <property type="protein sequence ID" value="KAA8525595.1"/>
    <property type="molecule type" value="Genomic_DNA"/>
</dbReference>
<keyword evidence="3" id="KW-1185">Reference proteome</keyword>
<organism evidence="2 3">
    <name type="scientific">Nyssa sinensis</name>
    <dbReference type="NCBI Taxonomy" id="561372"/>
    <lineage>
        <taxon>Eukaryota</taxon>
        <taxon>Viridiplantae</taxon>
        <taxon>Streptophyta</taxon>
        <taxon>Embryophyta</taxon>
        <taxon>Tracheophyta</taxon>
        <taxon>Spermatophyta</taxon>
        <taxon>Magnoliopsida</taxon>
        <taxon>eudicotyledons</taxon>
        <taxon>Gunneridae</taxon>
        <taxon>Pentapetalae</taxon>
        <taxon>asterids</taxon>
        <taxon>Cornales</taxon>
        <taxon>Nyssaceae</taxon>
        <taxon>Nyssa</taxon>
    </lineage>
</organism>
<evidence type="ECO:0000256" key="1">
    <source>
        <dbReference type="SAM" id="MobiDB-lite"/>
    </source>
</evidence>
<reference evidence="2 3" key="1">
    <citation type="submission" date="2019-09" db="EMBL/GenBank/DDBJ databases">
        <title>A chromosome-level genome assembly of the Chinese tupelo Nyssa sinensis.</title>
        <authorList>
            <person name="Yang X."/>
            <person name="Kang M."/>
            <person name="Yang Y."/>
            <person name="Xiong H."/>
            <person name="Wang M."/>
            <person name="Zhang Z."/>
            <person name="Wang Z."/>
            <person name="Wu H."/>
            <person name="Ma T."/>
            <person name="Liu J."/>
            <person name="Xi Z."/>
        </authorList>
    </citation>
    <scope>NUCLEOTIDE SEQUENCE [LARGE SCALE GENOMIC DNA]</scope>
    <source>
        <strain evidence="2">J267</strain>
        <tissue evidence="2">Leaf</tissue>
    </source>
</reference>
<feature type="compositionally biased region" description="Basic and acidic residues" evidence="1">
    <location>
        <begin position="18"/>
        <end position="41"/>
    </location>
</feature>
<dbReference type="Proteomes" id="UP000325577">
    <property type="component" value="Linkage Group LG3"/>
</dbReference>
<protein>
    <submittedName>
        <fullName evidence="2">Uncharacterized protein</fullName>
    </submittedName>
</protein>
<gene>
    <name evidence="2" type="ORF">F0562_007450</name>
</gene>